<feature type="compositionally biased region" description="Low complexity" evidence="2">
    <location>
        <begin position="458"/>
        <end position="468"/>
    </location>
</feature>
<evidence type="ECO:0000313" key="4">
    <source>
        <dbReference type="Proteomes" id="UP000751190"/>
    </source>
</evidence>
<feature type="region of interest" description="Disordered" evidence="2">
    <location>
        <begin position="40"/>
        <end position="108"/>
    </location>
</feature>
<comment type="caution">
    <text evidence="3">The sequence shown here is derived from an EMBL/GenBank/DDBJ whole genome shotgun (WGS) entry which is preliminary data.</text>
</comment>
<organism evidence="3 4">
    <name type="scientific">Diacronema lutheri</name>
    <name type="common">Unicellular marine alga</name>
    <name type="synonym">Monochrysis lutheri</name>
    <dbReference type="NCBI Taxonomy" id="2081491"/>
    <lineage>
        <taxon>Eukaryota</taxon>
        <taxon>Haptista</taxon>
        <taxon>Haptophyta</taxon>
        <taxon>Pavlovophyceae</taxon>
        <taxon>Pavlovales</taxon>
        <taxon>Pavlovaceae</taxon>
        <taxon>Diacronema</taxon>
    </lineage>
</organism>
<dbReference type="OrthoDB" id="10671562at2759"/>
<reference evidence="3" key="1">
    <citation type="submission" date="2021-05" db="EMBL/GenBank/DDBJ databases">
        <title>The genome of the haptophyte Pavlova lutheri (Diacronema luteri, Pavlovales) - a model for lipid biosynthesis in eukaryotic algae.</title>
        <authorList>
            <person name="Hulatt C.J."/>
            <person name="Posewitz M.C."/>
        </authorList>
    </citation>
    <scope>NUCLEOTIDE SEQUENCE</scope>
    <source>
        <strain evidence="3">NIVA-4/92</strain>
    </source>
</reference>
<protein>
    <submittedName>
        <fullName evidence="3">Uncharacterized protein</fullName>
    </submittedName>
</protein>
<evidence type="ECO:0000256" key="2">
    <source>
        <dbReference type="SAM" id="MobiDB-lite"/>
    </source>
</evidence>
<feature type="compositionally biased region" description="Low complexity" evidence="2">
    <location>
        <begin position="99"/>
        <end position="108"/>
    </location>
</feature>
<feature type="region of interest" description="Disordered" evidence="2">
    <location>
        <begin position="431"/>
        <end position="468"/>
    </location>
</feature>
<feature type="compositionally biased region" description="Low complexity" evidence="2">
    <location>
        <begin position="382"/>
        <end position="412"/>
    </location>
</feature>
<feature type="compositionally biased region" description="Low complexity" evidence="2">
    <location>
        <begin position="436"/>
        <end position="445"/>
    </location>
</feature>
<evidence type="ECO:0000256" key="1">
    <source>
        <dbReference type="SAM" id="Coils"/>
    </source>
</evidence>
<proteinExistence type="predicted"/>
<feature type="region of interest" description="Disordered" evidence="2">
    <location>
        <begin position="378"/>
        <end position="412"/>
    </location>
</feature>
<evidence type="ECO:0000313" key="3">
    <source>
        <dbReference type="EMBL" id="KAG8461929.1"/>
    </source>
</evidence>
<dbReference type="Proteomes" id="UP000751190">
    <property type="component" value="Unassembled WGS sequence"/>
</dbReference>
<accession>A0A8J5XK38</accession>
<feature type="compositionally biased region" description="Basic and acidic residues" evidence="2">
    <location>
        <begin position="447"/>
        <end position="457"/>
    </location>
</feature>
<sequence length="468" mass="47152">MAMATGERDGLARRLRDPARAETIANAVGGSAARLALNLKRQQSASSVASAAELHSAGPSPRDVGPTPTAVATLRGPRVSSAQAHGAPPAARDPSVSTAARACAPRPRAGVAPAARSAAPMGEAADDSAAGPSALLGAALGACDEVETVIEEQSLGYMRMSERSARFAHRVDAVSSGGVQLAESLRQVEAALLDELRTAFYAPANEFDETGDDTRARAPRAPVELQVDALAERSSAVQRGLQALEDAMARAQQRSERLGAEVARALAGSVDERTLGASTELDTAHEADGAIARALARCRPAASAQLSAARAAELSAGVDAALGPRVESPQSAGRVAAAAARGLCTSSCGSDGIHTIGAAKRPGRALLMGTSGALVPHRPLRPQQAAPAPGASGFMRAGSGARRSSGTSAQSAARSAEAALALGLARGGCVSRDSDAPAAAPAPRAARQHEQQMDARRAASASLAASSR</sequence>
<keyword evidence="1" id="KW-0175">Coiled coil</keyword>
<feature type="coiled-coil region" evidence="1">
    <location>
        <begin position="234"/>
        <end position="261"/>
    </location>
</feature>
<dbReference type="EMBL" id="JAGTXO010000023">
    <property type="protein sequence ID" value="KAG8461929.1"/>
    <property type="molecule type" value="Genomic_DNA"/>
</dbReference>
<dbReference type="AlphaFoldDB" id="A0A8J5XK38"/>
<keyword evidence="4" id="KW-1185">Reference proteome</keyword>
<feature type="compositionally biased region" description="Low complexity" evidence="2">
    <location>
        <begin position="44"/>
        <end position="57"/>
    </location>
</feature>
<name>A0A8J5XK38_DIALT</name>
<gene>
    <name evidence="3" type="ORF">KFE25_013948</name>
</gene>